<organism evidence="4 5">
    <name type="scientific">Candidatus Cryptobacteroides excrementipullorum</name>
    <dbReference type="NCBI Taxonomy" id="2840761"/>
    <lineage>
        <taxon>Bacteria</taxon>
        <taxon>Pseudomonadati</taxon>
        <taxon>Bacteroidota</taxon>
        <taxon>Bacteroidia</taxon>
        <taxon>Bacteroidales</taxon>
        <taxon>Candidatus Cryptobacteroides</taxon>
    </lineage>
</organism>
<reference evidence="4" key="2">
    <citation type="journal article" date="2021" name="PeerJ">
        <title>Extensive microbial diversity within the chicken gut microbiome revealed by metagenomics and culture.</title>
        <authorList>
            <person name="Gilroy R."/>
            <person name="Ravi A."/>
            <person name="Getino M."/>
            <person name="Pursley I."/>
            <person name="Horton D.L."/>
            <person name="Alikhan N.F."/>
            <person name="Baker D."/>
            <person name="Gharbi K."/>
            <person name="Hall N."/>
            <person name="Watson M."/>
            <person name="Adriaenssens E.M."/>
            <person name="Foster-Nyarko E."/>
            <person name="Jarju S."/>
            <person name="Secka A."/>
            <person name="Antonio M."/>
            <person name="Oren A."/>
            <person name="Chaudhuri R.R."/>
            <person name="La Ragione R."/>
            <person name="Hildebrand F."/>
            <person name="Pallen M.J."/>
        </authorList>
    </citation>
    <scope>NUCLEOTIDE SEQUENCE</scope>
    <source>
        <strain evidence="4">2478</strain>
    </source>
</reference>
<dbReference type="AlphaFoldDB" id="A0A9D9ITX4"/>
<gene>
    <name evidence="4" type="ORF">IAB80_03090</name>
</gene>
<evidence type="ECO:0000256" key="1">
    <source>
        <dbReference type="ARBA" id="ARBA00022729"/>
    </source>
</evidence>
<comment type="caution">
    <text evidence="4">The sequence shown here is derived from an EMBL/GenBank/DDBJ whole genome shotgun (WGS) entry which is preliminary data.</text>
</comment>
<dbReference type="GO" id="GO:0005975">
    <property type="term" value="P:carbohydrate metabolic process"/>
    <property type="evidence" value="ECO:0007669"/>
    <property type="project" value="UniProtKB-ARBA"/>
</dbReference>
<dbReference type="Gene3D" id="2.60.120.200">
    <property type="match status" value="1"/>
</dbReference>
<dbReference type="InterPro" id="IPR006558">
    <property type="entry name" value="LamG-like"/>
</dbReference>
<keyword evidence="2" id="KW-1015">Disulfide bond</keyword>
<evidence type="ECO:0000313" key="4">
    <source>
        <dbReference type="EMBL" id="MBO8477866.1"/>
    </source>
</evidence>
<reference evidence="4" key="1">
    <citation type="submission" date="2020-10" db="EMBL/GenBank/DDBJ databases">
        <authorList>
            <person name="Gilroy R."/>
        </authorList>
    </citation>
    <scope>NUCLEOTIDE SEQUENCE</scope>
    <source>
        <strain evidence="4">2478</strain>
    </source>
</reference>
<dbReference type="EMBL" id="JADILZ010000028">
    <property type="protein sequence ID" value="MBO8477866.1"/>
    <property type="molecule type" value="Genomic_DNA"/>
</dbReference>
<dbReference type="Pfam" id="PF13385">
    <property type="entry name" value="Laminin_G_3"/>
    <property type="match status" value="1"/>
</dbReference>
<sequence length="446" mass="49730">MKREKIFYALSSAFLILVSVSGCYSIDDTQKEWTDKGETIYVGKLDSLQVRSGMNRVEIVGDTRYLRTAETCTVRYDVMDEQGLSVEKVNEYKIADVVGDDGKARLIVDGLESGSYYFDVMTFDAYGNRSVPSQVYGVAYGEEDVMVETPRRITAVTPRPDGSVNIEWNDAECTYVDMVYDDAEGKEQSMRIEGNPSVTNIVSWLPGGRITVSTFILKNENDLDMLALEPLEYEFPTGVVQSVPRFGQGSVMNLGPSADWDLLESFTIELKARYTELAQGDQCVISCETNSNSGFMLRSSGNNLQFYIGDGNWRGISTGPLETGVWYDIAVTYRPGRIELYVDGDLKASSEDCGTMLSSPYPLQIGTSPYYSNRYMRGDIQHVSIWAQVRTADQIKADVEAGYGFTGEEEGLKAYWPLTVNYGSPLPDQTGQHEATFTNVTWNEVQ</sequence>
<name>A0A9D9ITX4_9BACT</name>
<dbReference type="SUPFAM" id="SSF49899">
    <property type="entry name" value="Concanavalin A-like lectins/glucanases"/>
    <property type="match status" value="1"/>
</dbReference>
<dbReference type="InterPro" id="IPR013320">
    <property type="entry name" value="ConA-like_dom_sf"/>
</dbReference>
<evidence type="ECO:0000259" key="3">
    <source>
        <dbReference type="SMART" id="SM00560"/>
    </source>
</evidence>
<dbReference type="Proteomes" id="UP000823771">
    <property type="component" value="Unassembled WGS sequence"/>
</dbReference>
<dbReference type="GO" id="GO:0004553">
    <property type="term" value="F:hydrolase activity, hydrolyzing O-glycosyl compounds"/>
    <property type="evidence" value="ECO:0007669"/>
    <property type="project" value="UniProtKB-ARBA"/>
</dbReference>
<keyword evidence="1" id="KW-0732">Signal</keyword>
<feature type="domain" description="LamG-like jellyroll fold" evidence="3">
    <location>
        <begin position="264"/>
        <end position="393"/>
    </location>
</feature>
<dbReference type="Pfam" id="PF16389">
    <property type="entry name" value="DUF4998"/>
    <property type="match status" value="1"/>
</dbReference>
<evidence type="ECO:0000313" key="5">
    <source>
        <dbReference type="Proteomes" id="UP000823771"/>
    </source>
</evidence>
<accession>A0A9D9ITX4</accession>
<proteinExistence type="predicted"/>
<dbReference type="SMART" id="SM00560">
    <property type="entry name" value="LamGL"/>
    <property type="match status" value="1"/>
</dbReference>
<evidence type="ECO:0000256" key="2">
    <source>
        <dbReference type="ARBA" id="ARBA00023157"/>
    </source>
</evidence>
<protein>
    <recommendedName>
        <fullName evidence="3">LamG-like jellyroll fold domain-containing protein</fullName>
    </recommendedName>
</protein>
<dbReference type="PROSITE" id="PS51257">
    <property type="entry name" value="PROKAR_LIPOPROTEIN"/>
    <property type="match status" value="1"/>
</dbReference>